<protein>
    <recommendedName>
        <fullName evidence="7">Protein CBR-LGG-3</fullName>
    </recommendedName>
</protein>
<evidence type="ECO:0000256" key="4">
    <source>
        <dbReference type="RuleBase" id="RU361201"/>
    </source>
</evidence>
<dbReference type="GO" id="GO:0000421">
    <property type="term" value="C:autophagosome membrane"/>
    <property type="evidence" value="ECO:0007669"/>
    <property type="project" value="EnsemblMetazoa"/>
</dbReference>
<comment type="function">
    <text evidence="4">Ubiquitin-like protein involved in autophagic vesicle formation.</text>
</comment>
<evidence type="ECO:0000313" key="6">
    <source>
        <dbReference type="Proteomes" id="UP000827892"/>
    </source>
</evidence>
<dbReference type="GO" id="GO:0098792">
    <property type="term" value="P:xenophagy"/>
    <property type="evidence" value="ECO:0007669"/>
    <property type="project" value="EnsemblMetazoa"/>
</dbReference>
<dbReference type="KEGG" id="cbr:CBG_08998"/>
<sequence>MESVASESAPKPKKITVKLKNIGDAPVLKNKKLVVKASDTLASLTKVLRKMLNLTLHDSLFLYIDTTFAPSLDSNFEVLARCYAVKTTGDEVVELQYSTTPAYG</sequence>
<evidence type="ECO:0000256" key="2">
    <source>
        <dbReference type="ARBA" id="ARBA00022786"/>
    </source>
</evidence>
<dbReference type="Gene3D" id="3.10.20.90">
    <property type="entry name" value="Phosphatidylinositol 3-kinase Catalytic Subunit, Chain A, domain 1"/>
    <property type="match status" value="1"/>
</dbReference>
<dbReference type="OMA" id="CMIDILL"/>
<comment type="similarity">
    <text evidence="4">Belongs to the ATG12 family.</text>
</comment>
<accession>A0AAE9DAJ3</accession>
<dbReference type="GO" id="GO:0008340">
    <property type="term" value="P:determination of adult lifespan"/>
    <property type="evidence" value="ECO:0007669"/>
    <property type="project" value="EnsemblMetazoa"/>
</dbReference>
<name>A0AAE9DAJ3_CAEBR</name>
<evidence type="ECO:0008006" key="7">
    <source>
        <dbReference type="Google" id="ProtNLM"/>
    </source>
</evidence>
<keyword evidence="3 4" id="KW-0072">Autophagy</keyword>
<dbReference type="GO" id="GO:0001778">
    <property type="term" value="P:plasma membrane repair"/>
    <property type="evidence" value="ECO:0007669"/>
    <property type="project" value="EnsemblMetazoa"/>
</dbReference>
<organism evidence="5 6">
    <name type="scientific">Caenorhabditis briggsae</name>
    <dbReference type="NCBI Taxonomy" id="6238"/>
    <lineage>
        <taxon>Eukaryota</taxon>
        <taxon>Metazoa</taxon>
        <taxon>Ecdysozoa</taxon>
        <taxon>Nematoda</taxon>
        <taxon>Chromadorea</taxon>
        <taxon>Rhabditida</taxon>
        <taxon>Rhabditina</taxon>
        <taxon>Rhabditomorpha</taxon>
        <taxon>Rhabditoidea</taxon>
        <taxon>Rhabditidae</taxon>
        <taxon>Peloderinae</taxon>
        <taxon>Caenorhabditis</taxon>
    </lineage>
</organism>
<gene>
    <name evidence="5" type="ORF">L3Y34_000723</name>
</gene>
<proteinExistence type="inferred from homology"/>
<evidence type="ECO:0000256" key="1">
    <source>
        <dbReference type="ARBA" id="ARBA00022499"/>
    </source>
</evidence>
<dbReference type="FunFam" id="3.10.20.90:FF:000573">
    <property type="entry name" value="Ubiquitin-like protein atg-12"/>
    <property type="match status" value="1"/>
</dbReference>
<reference evidence="5 6" key="1">
    <citation type="submission" date="2022-05" db="EMBL/GenBank/DDBJ databases">
        <title>Chromosome-level reference genomes for two strains of Caenorhabditis briggsae: an improved platform for comparative genomics.</title>
        <authorList>
            <person name="Stevens L."/>
            <person name="Andersen E.C."/>
        </authorList>
    </citation>
    <scope>NUCLEOTIDE SEQUENCE [LARGE SCALE GENOMIC DNA]</scope>
    <source>
        <strain evidence="5">QX1410_ONT</strain>
        <tissue evidence="5">Whole-organism</tissue>
    </source>
</reference>
<dbReference type="InterPro" id="IPR007242">
    <property type="entry name" value="Atg12"/>
</dbReference>
<dbReference type="SUPFAM" id="SSF54236">
    <property type="entry name" value="Ubiquitin-like"/>
    <property type="match status" value="1"/>
</dbReference>
<evidence type="ECO:0000313" key="5">
    <source>
        <dbReference type="EMBL" id="ULT99621.1"/>
    </source>
</evidence>
<dbReference type="Proteomes" id="UP000827892">
    <property type="component" value="Chromosome III"/>
</dbReference>
<dbReference type="GO" id="GO:0000045">
    <property type="term" value="P:autophagosome assembly"/>
    <property type="evidence" value="ECO:0007669"/>
    <property type="project" value="EnsemblMetazoa"/>
</dbReference>
<dbReference type="EMBL" id="CP090893">
    <property type="protein sequence ID" value="ULT99621.1"/>
    <property type="molecule type" value="Genomic_DNA"/>
</dbReference>
<dbReference type="Pfam" id="PF04110">
    <property type="entry name" value="APG12"/>
    <property type="match status" value="1"/>
</dbReference>
<keyword evidence="1 4" id="KW-1017">Isopeptide bond</keyword>
<dbReference type="PANTHER" id="PTHR13385">
    <property type="entry name" value="AUTOPHAGY PROTEIN 12"/>
    <property type="match status" value="1"/>
</dbReference>
<dbReference type="InterPro" id="IPR029071">
    <property type="entry name" value="Ubiquitin-like_domsf"/>
</dbReference>
<dbReference type="CDD" id="cd01612">
    <property type="entry name" value="Ubl_ATG12"/>
    <property type="match status" value="1"/>
</dbReference>
<dbReference type="AlphaFoldDB" id="A0AAE9DAJ3"/>
<dbReference type="PANTHER" id="PTHR13385:SF0">
    <property type="entry name" value="UBIQUITIN-LIKE PROTEIN ATG12"/>
    <property type="match status" value="1"/>
</dbReference>
<keyword evidence="2 4" id="KW-0833">Ubl conjugation pathway</keyword>
<evidence type="ECO:0000256" key="3">
    <source>
        <dbReference type="ARBA" id="ARBA00023006"/>
    </source>
</evidence>
<dbReference type="GO" id="GO:0097237">
    <property type="term" value="P:cellular response to toxic substance"/>
    <property type="evidence" value="ECO:0007669"/>
    <property type="project" value="EnsemblMetazoa"/>
</dbReference>